<organism evidence="2">
    <name type="scientific">Chaetophora lobata</name>
    <dbReference type="NCBI Taxonomy" id="1249516"/>
    <lineage>
        <taxon>Eukaryota</taxon>
        <taxon>Viridiplantae</taxon>
        <taxon>Chlorophyta</taxon>
        <taxon>core chlorophytes</taxon>
        <taxon>Chlorophyceae</taxon>
        <taxon>OCC clade</taxon>
        <taxon>Chaetophorales</taxon>
        <taxon>Chaetophoraceae</taxon>
        <taxon>Chaetophora</taxon>
    </lineage>
</organism>
<evidence type="ECO:0000256" key="1">
    <source>
        <dbReference type="SAM" id="MobiDB-lite"/>
    </source>
</evidence>
<accession>A0A7U1AQ03</accession>
<name>A0A7U1AQ03_9CHLO</name>
<proteinExistence type="predicted"/>
<sequence>MLDMLKTRQMLRNEKLRAFEFSASDFFIFSSKNSCFFNKNVQKSQKTNCFSYTALRRNFANVKGSSCSGARSFLFFRKKLQNIAGINSFILPLNNSKTFSYPLFKQATIDWHCTKPLARNQLGLWFSFLAQPFSTRKHWWILLPSQNLLFRLRWETLELKDFVESTSLNVSHLNWFSEKPFYFYIIVPFLGCLGLIYTSLNSHLSDSPEKMSTFSFKQENQEKKPKQSFVFPSNLLDTSFNYLHDLSSTRLKNAQEQYIGTYGQNLYYDNYLKSSNLFLNLKNASKTVFDTNSSSVLFRKLLSKSKEHKNFSKAVQSQIFESWWTEKSISQIYSFSNINSKISDVENSVLADFSIWENYLLQKAKLQWFWYKWYSNDFLILPNKTSRNSWEKLVGSLNYNASRNLLPFFKEKNNNIIQKQNTDFQEKKVPVAPFDSKWGKKKAKIFLSSVSASLRRKGANSFAVPVKQLYAANLIKEINDEFAQKLFSGNLYRPQNYLNSIQESNPKIVEPFNSFSVENRETGKKTALLSRFSALVKIKLDKHYSFKLKNDNPLRDKIKKEENFQLDKLILISGLKPSVTPLPRSTSNSMKNVSFPLKKDFNEKTIFSWQTKQLDFYGLFGRLNRKNNFNFNSMIGSTEYFHNRVTGIKETQLISVEEKNLNSLYFSTEISNLFPERFDEKANCVAFPSRVQSCLDYFTAAFFFDNVAGKKSWSLAHAVERYKFLLNNKNFLNLKSLVPHDRVSEKYNKMALNSKVTLLSFISGSKKTKVKKLNFPILLSGYFAKNGINSNLNPGKLSNTGVIPLDSQTVFWSNGQNNSKKLDSKDLSFCFHHVGKKDVLLDGLREPRMKPFEAGERAKLFAPRVTVPSEPFFVSSRSASLREERQKTRKKLEVFFLEKKLPHSPLRKAVPVTRRQTLVCPPSSLINNFLHPERKRLSYQSNKLKWKFVGNWSFYWNYFSYFYGSSLVFKPWSSTFESINVNKHSKIIVPHFSQSIKKILSPFSSLNNLTGKNIFFKKWHSKKKEGFFYKRITKLELKKADFNSAKYSRVVSLLWGFRSKYKLDEVLQYQKSKYYQSKKAQQSAHQNIDQNSTESKINKQILIKTLNKRRRYKKYLELDILSSWLRDILYFRKMSRKLVPIKRDTYFFNINNVAEKNLLIPARFKGSSDEKKFLFALFPLSFAEREEGAFPDISDLVDSVREQKKRPHETDHDSFFFTEKQEKRVAKQDKSALLNLSRFSAAKLLSAPLRAANGARGNSFTRDRSRGANLFLFKPFRKKASFFNTLRWKELKKRSVEVSKKTFENSRDKASQKNKDHQDRIKHFSGRAARPFLANSFAKNSPAEKVNSFTPDLPRGFQSSHLSKKVFLSLKKCIRIKTLYQTRLVNKKLKKIRFISFSDFRQSQSLGKPTDGKANMRKSPFLSQLSRNEEKKKRNFSFQTWEPSNGKANIRKSSLLRGPFFAFPLLGPFGGGLSLISRPLGFQSSFENVNDNRKFLFLNKLEFTNYNYFSNSLFFNSTPKCLKKISLNFSNNRLLKLNWNKKLEKSSKQDWPKTLLQSSFQSFFSFFKKLNRFFIYFKTIVTRQFFFKIKNFLYYGKNSFFVKNKREKNAYIPLQASPTKITTSSHIFEKQTNLTNRIRINHRWIKQNKLALLSQRSLEPLTVPSEHGKKSPFALFPLSEAEREEGAFLHLGPLRGEQKRTFSPSNLWDTAAMASFSNPILAKSVEQRGENSFVLRAVNHFKKFSSEKRSNFIKTNIKRSFLKKVSTFSTTVTNPSSGTFSFLSEKKISGNLDFSLYRKNKRIKNEKWFSASNKKLFPFSFYGFKYPSFEELMVKFKNLSSSFVIWRNKFQIRRDYLLLSYIYLDYLGAIVNSVNCSSIIFNNNISSNQSLVNFLSGNLEWQTFSEKTTNRTREKISLSNPRVEIFKNDQNYLLYAQHYKINCLKPVWSFSIVNHLKINHLAVYEQLINFSHKLPRDGKWEKEKAKLFLSNNFAPRVTVPSEQFHSGPFAALSFAEREEKRDILKEEAKASFFPNSSVSGGLSTSLVLHRSIKSSKDFVKSFFFNASPEAGLLPFHDSSTYNKKYLQYKNTIFNKKLGLLKNQQKYLFSVSFFKNKFKYRRKSGIYNRRIVNKQTKIYNGIFLSNLQSRFKDNELIMSNISNNFNPRKMNVSQIKVLTFWLATLLFHVCLISSLLTSYKSSIHFCIKTLYSSLFVLNKYFVYTKYRIKRLINYVYQNNFEYLIGTVSRYFSILKSSRAEMSNSLKFPDSFLQLPPNGKWEKEKAKLFLSNKNMRLTKFGAYGFNKISLKKINFSQLFFLSYYFALKNRWKNQNFLPFFSINSWFKTIFCSEAESRVTEQVPFSTRLLSPKTKDFYRFSFISKILGLFQYVQYKYQTPFTNLTFNENKLESKKILNTLKQKARIENNSLFTQQTGLNENRETNSRLTSLDGKANSFALPSGGDAFLSLSVINQTRKIELKNFQKDSKISTLLSPFSFSLLNSNSLNLKLRTLFSQKKITPETQGESILTHFLHSQNARGGDLIQNNGEQNQLNSLKTNLTKKLGKKKNLKVYFKVLQWNMLITLLIGESEVLAELEPYREMHWYFLKKFPIFLRTSSGKDYLSMSDYQADEKIRIIKQKIRQTIMILYLRSRKYESKLQNRPNQSEKKTSYLLKTRSNKKGQSEKDFSLKGQNQNTSIIQESSFSSLEKLVKTVFNFLYSFSVANNRSQERKRQKIKKLSPWKSILTFLGKYSFVTRSAILNKRFRESLMLFSQPLICFGPIATVFIPYGIKNFLLRFDQIDYQKKKANNQPFFLAFSLQNYKNMDRSRVTKETCKDFPVYLKQNKETEKERENRLYTIGGEKLEESQLTLPFQRSLEPLTVPSEHGKKSPFALFPLSFAEREEGAFLHSVPLGGEQKGTFSQNQNNSFRTSSIFDLEKLNFYISSKITKKLNFSKSELFTSIPRLAYDGDLNGITPLNGKWGKEKASLFLTSLSASLRGKKASSFSRHTASSNMANKDLIFKSRAKAKEKHRKNLFIELDTSPLFELEFLTNLQKLIKKYNRVYYGFNSMKKKKFFLLRAAEEKLEKPGSFFMDKANSFVKKGPMAPKNVKTIMAENNLYDWTYNESSNRLGKHSMYFDTFDPKLRYYRFSTNFSKVLSDVGGLYTNFAVHQELGPLICKVYTGLFSKQFAKNYLLVSGPTNNESVLFLVQALAAEIGMKVFMEDAKRLQRIGRRGINKATKRLEKLFDIAQANVPALVFIEDIHVIGSKTKMVKVDEEQDDVEILSRSLLSKLVYRKYHKNKSLREAFIDQNLLTGGSAVLRRRSLKPTNPIPKSLVLYQLTRRRAYSNFFKSQDNPSRKINTKLFLTKKLSPAFTTNAVLIWKLFKSKIATPNKRIKEAPWFHIPVDAMRSIHPLTYSIRVKVAKITLLAIFTMGTRLRLVKDLIRLFEKIHYNSHQNFIVFATTNKLSTLDPSLRRPGRLEEIISLYSLTGVSSSSRSPAFMSVLDTFKVYLKNVPGFSKTFSLIDNTLFSSNLNLKEWSLINYLAEASYYSLYSSKNSGPHDSKTNRFARLIDNGEKKKQSCWEPKNGKVNSFALPLLGPFGGGLSFQTVSYDSFQSNKALKYFILSSLNFQSGANESFELLAHDFSSRVVPLSVEKKSLFAPREAEREEGPSNGPGFFLFEKNVSQSVQNKTDFIIKTVTNTQLKKQQMTSFETKSKVNAAFSAGNLFTTQNSNSSNNSDYWQLIFSNLTVQRKKGGFDFNRVTFLNGKACKKINVEGETVTSKNIYFNTRYKKYNKSNLFLTLAYSKSGQSLISFLLNYKKSLEQNGLKSQLNNGIGKEGMGFDQMKKSQSKDLSFLLKTKTSQTNRLSLFFDSDYLTNLQLWPETVNINSLKPQNTFYNRRKNLQSYFLRFFSSKVGELLFTNSIIWNLGWEREASGLKLSSSFSLTTKTGSKGDFFSTDGKNYILDQERKSGAEAFSFLPFLNNIYGITPDWTCAYSYIKNVVTTSSLYSKTPLISKLLRLEDVSKPRQKQFFESLNAGMLFEYSDFHYRAFFKKNTLSTEENLNLLIFQKYMLNNQGRPLRKYVKLESSNRLWLFRILYTELGTLDNISLRPTSMNYYYRNKIILKHLFKLSSYQWWNWHLRKPVEQLEDVQEIAYFPCENKYYNPRHRRWILTNGFWGYWFSFDKNFYFDLYEQYMFQSFHSAYLHLDQNREILDYLSKLYICREKLSETDLILSFKRYKI</sequence>
<dbReference type="Gene3D" id="3.40.50.300">
    <property type="entry name" value="P-loop containing nucleotide triphosphate hydrolases"/>
    <property type="match status" value="2"/>
</dbReference>
<dbReference type="InterPro" id="IPR027417">
    <property type="entry name" value="P-loop_NTPase"/>
</dbReference>
<keyword evidence="2" id="KW-0131">Cell cycle</keyword>
<protein>
    <submittedName>
        <fullName evidence="2">Cell division protein</fullName>
    </submittedName>
</protein>
<keyword evidence="2" id="KW-0934">Plastid</keyword>
<gene>
    <name evidence="2" type="primary">ftsH</name>
</gene>
<dbReference type="InterPro" id="IPR050168">
    <property type="entry name" value="AAA_ATPase_domain"/>
</dbReference>
<keyword evidence="2" id="KW-0150">Chloroplast</keyword>
<feature type="region of interest" description="Disordered" evidence="1">
    <location>
        <begin position="1406"/>
        <end position="1435"/>
    </location>
</feature>
<dbReference type="EMBL" id="MW315772">
    <property type="protein sequence ID" value="QQY84795.1"/>
    <property type="molecule type" value="Genomic_DNA"/>
</dbReference>
<dbReference type="PANTHER" id="PTHR23077">
    <property type="entry name" value="AAA-FAMILY ATPASE"/>
    <property type="match status" value="1"/>
</dbReference>
<geneLocation type="chloroplast" evidence="2"/>
<dbReference type="GO" id="GO:0051301">
    <property type="term" value="P:cell division"/>
    <property type="evidence" value="ECO:0007669"/>
    <property type="project" value="UniProtKB-KW"/>
</dbReference>
<evidence type="ECO:0000313" key="2">
    <source>
        <dbReference type="EMBL" id="QQY84795.1"/>
    </source>
</evidence>
<keyword evidence="2" id="KW-0132">Cell division</keyword>
<reference evidence="2" key="1">
    <citation type="submission" date="2020-11" db="EMBL/GenBank/DDBJ databases">
        <title>The Chloroplast Genome of the Green Alga Chaetophora lobata.</title>
        <authorList>
            <person name="Liu B."/>
        </authorList>
    </citation>
    <scope>NUCLEOTIDE SEQUENCE</scope>
</reference>